<keyword evidence="5 7" id="KW-0472">Membrane</keyword>
<dbReference type="Pfam" id="PF07690">
    <property type="entry name" value="MFS_1"/>
    <property type="match status" value="1"/>
</dbReference>
<evidence type="ECO:0000256" key="1">
    <source>
        <dbReference type="ARBA" id="ARBA00004141"/>
    </source>
</evidence>
<gene>
    <name evidence="8" type="ORF">IAR55_003752</name>
</gene>
<feature type="transmembrane region" description="Helical" evidence="7">
    <location>
        <begin position="564"/>
        <end position="584"/>
    </location>
</feature>
<reference evidence="8 9" key="1">
    <citation type="journal article" date="2024" name="bioRxiv">
        <title>Comparative genomics of Cryptococcus and Kwoniella reveals pathogenesis evolution and contrasting karyotype dynamics via intercentromeric recombination or chromosome fusion.</title>
        <authorList>
            <person name="Coelho M.A."/>
            <person name="David-Palma M."/>
            <person name="Shea T."/>
            <person name="Bowers K."/>
            <person name="McGinley-Smith S."/>
            <person name="Mohammad A.W."/>
            <person name="Gnirke A."/>
            <person name="Yurkov A.M."/>
            <person name="Nowrousian M."/>
            <person name="Sun S."/>
            <person name="Cuomo C.A."/>
            <person name="Heitman J."/>
        </authorList>
    </citation>
    <scope>NUCLEOTIDE SEQUENCE [LARGE SCALE GENOMIC DNA]</scope>
    <source>
        <strain evidence="8 9">CBS 13917</strain>
    </source>
</reference>
<evidence type="ECO:0000256" key="4">
    <source>
        <dbReference type="ARBA" id="ARBA00022989"/>
    </source>
</evidence>
<dbReference type="GO" id="GO:0016020">
    <property type="term" value="C:membrane"/>
    <property type="evidence" value="ECO:0007669"/>
    <property type="project" value="UniProtKB-SubCell"/>
</dbReference>
<feature type="transmembrane region" description="Helical" evidence="7">
    <location>
        <begin position="440"/>
        <end position="459"/>
    </location>
</feature>
<accession>A0AAW0YKX6</accession>
<feature type="region of interest" description="Disordered" evidence="6">
    <location>
        <begin position="1"/>
        <end position="50"/>
    </location>
</feature>
<evidence type="ECO:0000256" key="7">
    <source>
        <dbReference type="SAM" id="Phobius"/>
    </source>
</evidence>
<dbReference type="RefSeq" id="XP_066802237.1">
    <property type="nucleotide sequence ID" value="XM_066946858.1"/>
</dbReference>
<keyword evidence="4 7" id="KW-1133">Transmembrane helix</keyword>
<keyword evidence="2" id="KW-0813">Transport</keyword>
<dbReference type="AlphaFoldDB" id="A0AAW0YKX6"/>
<evidence type="ECO:0000313" key="8">
    <source>
        <dbReference type="EMBL" id="KAK8853051.1"/>
    </source>
</evidence>
<feature type="compositionally biased region" description="Basic and acidic residues" evidence="6">
    <location>
        <begin position="24"/>
        <end position="39"/>
    </location>
</feature>
<dbReference type="EMBL" id="JBCAWK010000007">
    <property type="protein sequence ID" value="KAK8853051.1"/>
    <property type="molecule type" value="Genomic_DNA"/>
</dbReference>
<dbReference type="GeneID" id="92181010"/>
<protein>
    <recommendedName>
        <fullName evidence="10">Major facilitator superfamily (MFS) profile domain-containing protein</fullName>
    </recommendedName>
</protein>
<dbReference type="SUPFAM" id="SSF103473">
    <property type="entry name" value="MFS general substrate transporter"/>
    <property type="match status" value="1"/>
</dbReference>
<organism evidence="8 9">
    <name type="scientific">Kwoniella newhampshirensis</name>
    <dbReference type="NCBI Taxonomy" id="1651941"/>
    <lineage>
        <taxon>Eukaryota</taxon>
        <taxon>Fungi</taxon>
        <taxon>Dikarya</taxon>
        <taxon>Basidiomycota</taxon>
        <taxon>Agaricomycotina</taxon>
        <taxon>Tremellomycetes</taxon>
        <taxon>Tremellales</taxon>
        <taxon>Cryptococcaceae</taxon>
        <taxon>Kwoniella</taxon>
    </lineage>
</organism>
<sequence>MSPDRRDEPSSPPTASSSSTSSLNDEKALDRYTTVRKESTPSTPPLEISEKVHDANAAQQAYKAPDSTNLQLLDGIPPLAERSSGAPGSTFGKALLKLVGVRRKDGQPHDLDSIATQPSVFDTAQKEHYMPKASYEGYKAFDPLFRWTWRQENTAIRIVDWKIFLWVLIMFLALDIDRANLANATADNFLKDLKLTQADYNLGNTLFRVGFLCAELPSQLISKRLGPDVWIPTQIIIFSVIASSQFWLSGRSSFLATRFLISFFQGGFIPDCILYLSYYYTKTELPVRLGFFWVANYLANLITGFLAVGLLQMRGVGGRAGWRYMFLIEGLLTLTVGVASFFMMPSSASATKTWYRPKGYFNDDQVKILVNRALRDDPTKSSMHNRQALPVKTIFRCLGDYDMYPLYFIGLMFGIGGYPVQQYFQLSMRQLGFNTIQSNLLSIPNTVWSIINLLGITILSELVDSRTFVAMAENLWMLPNYIALLALPNSALTPWTYFGIATVLLAFPYVHAIQVAWTSRNSGSVENRTVSASAYNMMVQVSAIIGANLYQASDSPRYKHANSAIVAIIVFNVAILYPSTRWYYRWRNAKRAAEWDVMTSDEKSGYLETTGDKGNKRLDFRFAY</sequence>
<dbReference type="InterPro" id="IPR036259">
    <property type="entry name" value="MFS_trans_sf"/>
</dbReference>
<dbReference type="FunFam" id="1.20.1250.20:FF:000106">
    <property type="entry name" value="MFS transporter, putative"/>
    <property type="match status" value="1"/>
</dbReference>
<feature type="transmembrane region" description="Helical" evidence="7">
    <location>
        <begin position="229"/>
        <end position="248"/>
    </location>
</feature>
<proteinExistence type="predicted"/>
<name>A0AAW0YKX6_9TREE</name>
<evidence type="ECO:0000256" key="2">
    <source>
        <dbReference type="ARBA" id="ARBA00022448"/>
    </source>
</evidence>
<feature type="compositionally biased region" description="Low complexity" evidence="6">
    <location>
        <begin position="13"/>
        <end position="22"/>
    </location>
</feature>
<comment type="subcellular location">
    <subcellularLocation>
        <location evidence="1">Membrane</location>
        <topology evidence="1">Multi-pass membrane protein</topology>
    </subcellularLocation>
</comment>
<keyword evidence="9" id="KW-1185">Reference proteome</keyword>
<feature type="transmembrane region" description="Helical" evidence="7">
    <location>
        <begin position="260"/>
        <end position="280"/>
    </location>
</feature>
<comment type="caution">
    <text evidence="8">The sequence shown here is derived from an EMBL/GenBank/DDBJ whole genome shotgun (WGS) entry which is preliminary data.</text>
</comment>
<evidence type="ECO:0000313" key="9">
    <source>
        <dbReference type="Proteomes" id="UP001388673"/>
    </source>
</evidence>
<feature type="transmembrane region" description="Helical" evidence="7">
    <location>
        <begin position="292"/>
        <end position="312"/>
    </location>
</feature>
<dbReference type="InterPro" id="IPR011701">
    <property type="entry name" value="MFS"/>
</dbReference>
<evidence type="ECO:0000256" key="5">
    <source>
        <dbReference type="ARBA" id="ARBA00023136"/>
    </source>
</evidence>
<dbReference type="Proteomes" id="UP001388673">
    <property type="component" value="Unassembled WGS sequence"/>
</dbReference>
<evidence type="ECO:0008006" key="10">
    <source>
        <dbReference type="Google" id="ProtNLM"/>
    </source>
</evidence>
<feature type="transmembrane region" description="Helical" evidence="7">
    <location>
        <begin position="324"/>
        <end position="344"/>
    </location>
</feature>
<dbReference type="GO" id="GO:0022857">
    <property type="term" value="F:transmembrane transporter activity"/>
    <property type="evidence" value="ECO:0007669"/>
    <property type="project" value="InterPro"/>
</dbReference>
<keyword evidence="3 7" id="KW-0812">Transmembrane</keyword>
<dbReference type="PANTHER" id="PTHR43791">
    <property type="entry name" value="PERMEASE-RELATED"/>
    <property type="match status" value="1"/>
</dbReference>
<evidence type="ECO:0000256" key="6">
    <source>
        <dbReference type="SAM" id="MobiDB-lite"/>
    </source>
</evidence>
<feature type="transmembrane region" description="Helical" evidence="7">
    <location>
        <begin position="404"/>
        <end position="420"/>
    </location>
</feature>
<dbReference type="KEGG" id="kne:92181010"/>
<dbReference type="PANTHER" id="PTHR43791:SF65">
    <property type="entry name" value="MAJOR FACILITATOR SUPERFAMILY (MFS) PROFILE DOMAIN-CONTAINING PROTEIN-RELATED"/>
    <property type="match status" value="1"/>
</dbReference>
<feature type="transmembrane region" description="Helical" evidence="7">
    <location>
        <begin position="495"/>
        <end position="513"/>
    </location>
</feature>
<dbReference type="Gene3D" id="1.20.1250.20">
    <property type="entry name" value="MFS general substrate transporter like domains"/>
    <property type="match status" value="1"/>
</dbReference>
<feature type="transmembrane region" description="Helical" evidence="7">
    <location>
        <begin position="534"/>
        <end position="552"/>
    </location>
</feature>
<evidence type="ECO:0000256" key="3">
    <source>
        <dbReference type="ARBA" id="ARBA00022692"/>
    </source>
</evidence>